<evidence type="ECO:0000256" key="5">
    <source>
        <dbReference type="ARBA" id="ARBA00023004"/>
    </source>
</evidence>
<dbReference type="InterPro" id="IPR001128">
    <property type="entry name" value="Cyt_P450"/>
</dbReference>
<dbReference type="InterPro" id="IPR050705">
    <property type="entry name" value="Cytochrome_P450_3A"/>
</dbReference>
<comment type="similarity">
    <text evidence="1 7">Belongs to the cytochrome P450 family.</text>
</comment>
<proteinExistence type="inferred from homology"/>
<comment type="function">
    <text evidence="6">Cytochromes P450 are a group of heme-thiolate monooxygenases. They oxidize a variety of structurally unrelated compounds, including steroids, fatty acids, and xenobiotics.</text>
</comment>
<dbReference type="InterPro" id="IPR017972">
    <property type="entry name" value="Cyt_P450_CS"/>
</dbReference>
<evidence type="ECO:0000256" key="3">
    <source>
        <dbReference type="ARBA" id="ARBA00022723"/>
    </source>
</evidence>
<keyword evidence="4 7" id="KW-0560">Oxidoreductase</keyword>
<protein>
    <submittedName>
        <fullName evidence="9">Cytochrome P450 3A4</fullName>
    </submittedName>
</protein>
<evidence type="ECO:0000313" key="9">
    <source>
        <dbReference type="EMBL" id="KAK9765088.1"/>
    </source>
</evidence>
<reference evidence="9 10" key="1">
    <citation type="submission" date="2023-04" db="EMBL/GenBank/DDBJ databases">
        <title>Genome of Basidiobolus ranarum AG-B5.</title>
        <authorList>
            <person name="Stajich J.E."/>
            <person name="Carter-House D."/>
            <person name="Gryganskyi A."/>
        </authorList>
    </citation>
    <scope>NUCLEOTIDE SEQUENCE [LARGE SCALE GENOMIC DNA]</scope>
    <source>
        <strain evidence="9 10">AG-B5</strain>
    </source>
</reference>
<dbReference type="PRINTS" id="PR00385">
    <property type="entry name" value="P450"/>
</dbReference>
<evidence type="ECO:0000256" key="7">
    <source>
        <dbReference type="RuleBase" id="RU000461"/>
    </source>
</evidence>
<dbReference type="PANTHER" id="PTHR24302:SF15">
    <property type="entry name" value="FATTY-ACID PEROXYGENASE"/>
    <property type="match status" value="1"/>
</dbReference>
<dbReference type="InterPro" id="IPR036396">
    <property type="entry name" value="Cyt_P450_sf"/>
</dbReference>
<dbReference type="InterPro" id="IPR002401">
    <property type="entry name" value="Cyt_P450_E_grp-I"/>
</dbReference>
<evidence type="ECO:0000256" key="1">
    <source>
        <dbReference type="ARBA" id="ARBA00010617"/>
    </source>
</evidence>
<dbReference type="SUPFAM" id="SSF48264">
    <property type="entry name" value="Cytochrome P450"/>
    <property type="match status" value="1"/>
</dbReference>
<dbReference type="Proteomes" id="UP001479436">
    <property type="component" value="Unassembled WGS sequence"/>
</dbReference>
<keyword evidence="7" id="KW-0503">Monooxygenase</keyword>
<evidence type="ECO:0000256" key="8">
    <source>
        <dbReference type="SAM" id="Phobius"/>
    </source>
</evidence>
<keyword evidence="3 7" id="KW-0479">Metal-binding</keyword>
<evidence type="ECO:0000256" key="4">
    <source>
        <dbReference type="ARBA" id="ARBA00023002"/>
    </source>
</evidence>
<keyword evidence="8" id="KW-1133">Transmembrane helix</keyword>
<name>A0ABR2WU84_9FUNG</name>
<dbReference type="PROSITE" id="PS00086">
    <property type="entry name" value="CYTOCHROME_P450"/>
    <property type="match status" value="1"/>
</dbReference>
<keyword evidence="8" id="KW-0812">Transmembrane</keyword>
<accession>A0ABR2WU84</accession>
<keyword evidence="5 7" id="KW-0408">Iron</keyword>
<dbReference type="EMBL" id="JASJQH010000318">
    <property type="protein sequence ID" value="KAK9765088.1"/>
    <property type="molecule type" value="Genomic_DNA"/>
</dbReference>
<dbReference type="CDD" id="cd00302">
    <property type="entry name" value="cytochrome_P450"/>
    <property type="match status" value="1"/>
</dbReference>
<evidence type="ECO:0000256" key="6">
    <source>
        <dbReference type="ARBA" id="ARBA00043906"/>
    </source>
</evidence>
<evidence type="ECO:0000313" key="10">
    <source>
        <dbReference type="Proteomes" id="UP001479436"/>
    </source>
</evidence>
<dbReference type="PANTHER" id="PTHR24302">
    <property type="entry name" value="CYTOCHROME P450 FAMILY 3"/>
    <property type="match status" value="1"/>
</dbReference>
<dbReference type="Gene3D" id="1.10.630.10">
    <property type="entry name" value="Cytochrome P450"/>
    <property type="match status" value="1"/>
</dbReference>
<evidence type="ECO:0000256" key="2">
    <source>
        <dbReference type="ARBA" id="ARBA00022617"/>
    </source>
</evidence>
<keyword evidence="8" id="KW-0472">Membrane</keyword>
<feature type="transmembrane region" description="Helical" evidence="8">
    <location>
        <begin position="18"/>
        <end position="35"/>
    </location>
</feature>
<sequence length="524" mass="60175">MTIQRSLLSYLWLDPLDLPTLTLLFTLIVFLPVYFSTKKKYFTPLEGIPGPTPDFLFGNLRHTLLKHGTMHKAWCAMKKEYGGIFQLFLGTNHIVFVTDIEAIRTILRQPEIYDNDKFFGKIFAPIVPNTLVAIKGEQWKRHHRILSPTMSPQRMKLCVPKVISTVDHLLSKWKNCASKKPYEVQRDFELFSLEVLGDFAFGYQFNLVRGDDAMGQKEQDLMKAIHILFKDITRRMVTGDLLEKIVGRSSQIDWALNFIDEIIEDVQKTYSDLTSSGKDEDSLEVLAAAKNVVALISNSREQLSSKEVRDEMIGILFGYATTAATLAWAMKFISRNPRVQYKLREEIFEVIGTNGKPSYDDIQPGSMPYLDSLFKEIMRLTFTVNAFGRTVTQDTILNGMLIPQGTSVMVPTSVLHYNKDFWDNPDEIIPERWLETNSESENAKESRTCEAVRKGAYLPFGGGHRQCIGQRLATLEIKIFLCMFFQKFNLEKLPQCYDTDRQSIKLAVRPRESYILIKEFDGEF</sequence>
<keyword evidence="2 7" id="KW-0349">Heme</keyword>
<gene>
    <name evidence="9" type="primary">CYP3A4</name>
    <name evidence="9" type="ORF">K7432_006861</name>
</gene>
<organism evidence="9 10">
    <name type="scientific">Basidiobolus ranarum</name>
    <dbReference type="NCBI Taxonomy" id="34480"/>
    <lineage>
        <taxon>Eukaryota</taxon>
        <taxon>Fungi</taxon>
        <taxon>Fungi incertae sedis</taxon>
        <taxon>Zoopagomycota</taxon>
        <taxon>Entomophthoromycotina</taxon>
        <taxon>Basidiobolomycetes</taxon>
        <taxon>Basidiobolales</taxon>
        <taxon>Basidiobolaceae</taxon>
        <taxon>Basidiobolus</taxon>
    </lineage>
</organism>
<dbReference type="Pfam" id="PF00067">
    <property type="entry name" value="p450"/>
    <property type="match status" value="1"/>
</dbReference>
<keyword evidence="10" id="KW-1185">Reference proteome</keyword>
<dbReference type="PRINTS" id="PR00463">
    <property type="entry name" value="EP450I"/>
</dbReference>
<comment type="caution">
    <text evidence="9">The sequence shown here is derived from an EMBL/GenBank/DDBJ whole genome shotgun (WGS) entry which is preliminary data.</text>
</comment>